<evidence type="ECO:0000313" key="3">
    <source>
        <dbReference type="Proteomes" id="UP000823775"/>
    </source>
</evidence>
<feature type="non-terminal residue" evidence="2">
    <location>
        <position position="1"/>
    </location>
</feature>
<name>A0ABS8UT38_DATST</name>
<protein>
    <submittedName>
        <fullName evidence="2">Uncharacterized protein</fullName>
    </submittedName>
</protein>
<evidence type="ECO:0000256" key="1">
    <source>
        <dbReference type="SAM" id="MobiDB-lite"/>
    </source>
</evidence>
<keyword evidence="3" id="KW-1185">Reference proteome</keyword>
<dbReference type="Proteomes" id="UP000823775">
    <property type="component" value="Unassembled WGS sequence"/>
</dbReference>
<organism evidence="2 3">
    <name type="scientific">Datura stramonium</name>
    <name type="common">Jimsonweed</name>
    <name type="synonym">Common thornapple</name>
    <dbReference type="NCBI Taxonomy" id="4076"/>
    <lineage>
        <taxon>Eukaryota</taxon>
        <taxon>Viridiplantae</taxon>
        <taxon>Streptophyta</taxon>
        <taxon>Embryophyta</taxon>
        <taxon>Tracheophyta</taxon>
        <taxon>Spermatophyta</taxon>
        <taxon>Magnoliopsida</taxon>
        <taxon>eudicotyledons</taxon>
        <taxon>Gunneridae</taxon>
        <taxon>Pentapetalae</taxon>
        <taxon>asterids</taxon>
        <taxon>lamiids</taxon>
        <taxon>Solanales</taxon>
        <taxon>Solanaceae</taxon>
        <taxon>Solanoideae</taxon>
        <taxon>Datureae</taxon>
        <taxon>Datura</taxon>
    </lineage>
</organism>
<dbReference type="EMBL" id="JACEIK010002600">
    <property type="protein sequence ID" value="MCD9638023.1"/>
    <property type="molecule type" value="Genomic_DNA"/>
</dbReference>
<comment type="caution">
    <text evidence="2">The sequence shown here is derived from an EMBL/GenBank/DDBJ whole genome shotgun (WGS) entry which is preliminary data.</text>
</comment>
<evidence type="ECO:0000313" key="2">
    <source>
        <dbReference type="EMBL" id="MCD9638023.1"/>
    </source>
</evidence>
<feature type="region of interest" description="Disordered" evidence="1">
    <location>
        <begin position="49"/>
        <end position="68"/>
    </location>
</feature>
<reference evidence="2 3" key="1">
    <citation type="journal article" date="2021" name="BMC Genomics">
        <title>Datura genome reveals duplications of psychoactive alkaloid biosynthetic genes and high mutation rate following tissue culture.</title>
        <authorList>
            <person name="Rajewski A."/>
            <person name="Carter-House D."/>
            <person name="Stajich J."/>
            <person name="Litt A."/>
        </authorList>
    </citation>
    <scope>NUCLEOTIDE SEQUENCE [LARGE SCALE GENOMIC DNA]</scope>
    <source>
        <strain evidence="2">AR-01</strain>
    </source>
</reference>
<sequence length="94" mass="10422">DIIDVGLIAALSTVWKKVETPSRPQISTGRTAHQCQSANELTAVIYDQPMARDKHRKPPPLLPKSQKVSLSFGPRDYRRFHATAAESQVRPVCG</sequence>
<gene>
    <name evidence="2" type="ORF">HAX54_021688</name>
</gene>
<proteinExistence type="predicted"/>
<accession>A0ABS8UT38</accession>